<keyword evidence="2" id="KW-1185">Reference proteome</keyword>
<evidence type="ECO:0000313" key="2">
    <source>
        <dbReference type="Proteomes" id="UP000254925"/>
    </source>
</evidence>
<name>A0A370HQX7_9HYPH</name>
<reference evidence="1 2" key="1">
    <citation type="submission" date="2018-07" db="EMBL/GenBank/DDBJ databases">
        <title>Genomic Encyclopedia of Type Strains, Phase IV (KMG-IV): sequencing the most valuable type-strain genomes for metagenomic binning, comparative biology and taxonomic classification.</title>
        <authorList>
            <person name="Goeker M."/>
        </authorList>
    </citation>
    <scope>NUCLEOTIDE SEQUENCE [LARGE SCALE GENOMIC DNA]</scope>
    <source>
        <strain evidence="1 2">DSM 14364</strain>
    </source>
</reference>
<gene>
    <name evidence="1" type="ORF">DES45_102342</name>
</gene>
<proteinExistence type="predicted"/>
<accession>A0A370HQX7</accession>
<dbReference type="AlphaFoldDB" id="A0A370HQX7"/>
<dbReference type="Proteomes" id="UP000254925">
    <property type="component" value="Unassembled WGS sequence"/>
</dbReference>
<evidence type="ECO:0000313" key="1">
    <source>
        <dbReference type="EMBL" id="RDI60953.1"/>
    </source>
</evidence>
<sequence length="67" mass="7589">MQDPAELVARAFYAAEHTDEWEKAPASVKQEYRQLAREAIAALNDQNADIRSILRSSVELPKRPHVS</sequence>
<protein>
    <submittedName>
        <fullName evidence="1">Uncharacterized protein</fullName>
    </submittedName>
</protein>
<organism evidence="1 2">
    <name type="scientific">Microvirga subterranea</name>
    <dbReference type="NCBI Taxonomy" id="186651"/>
    <lineage>
        <taxon>Bacteria</taxon>
        <taxon>Pseudomonadati</taxon>
        <taxon>Pseudomonadota</taxon>
        <taxon>Alphaproteobacteria</taxon>
        <taxon>Hyphomicrobiales</taxon>
        <taxon>Methylobacteriaceae</taxon>
        <taxon>Microvirga</taxon>
    </lineage>
</organism>
<comment type="caution">
    <text evidence="1">The sequence shown here is derived from an EMBL/GenBank/DDBJ whole genome shotgun (WGS) entry which is preliminary data.</text>
</comment>
<dbReference type="EMBL" id="QQBB01000002">
    <property type="protein sequence ID" value="RDI60953.1"/>
    <property type="molecule type" value="Genomic_DNA"/>
</dbReference>